<dbReference type="EMBL" id="CP157963">
    <property type="protein sequence ID" value="XBT97843.1"/>
    <property type="molecule type" value="Genomic_DNA"/>
</dbReference>
<protein>
    <submittedName>
        <fullName evidence="2">CDP-alcohol phosphatidyltransferase family protein</fullName>
    </submittedName>
</protein>
<evidence type="ECO:0000256" key="1">
    <source>
        <dbReference type="SAM" id="Phobius"/>
    </source>
</evidence>
<geneLocation type="plasmid" evidence="2">
    <name>unnamed3</name>
</geneLocation>
<sequence>MIRYLFDPANAITATGIVFSGLALHFALNGQFEAAVALGLWAMLADQLDGIVAGRTRNRSKEVANFGKSIDGFADLVYGAVLPAVIVVGLSKETPISFVTGIVLLLVGAIRLSYFSNFGLSADRRFLGVPLSYDIPLLAVLLLCRPWLGDDIFPLLTNLIFLSLAALHIASIRIPAPNTIAYGCIVVFALGASAALVTRALA</sequence>
<keyword evidence="2" id="KW-0614">Plasmid</keyword>
<dbReference type="GO" id="GO:0016020">
    <property type="term" value="C:membrane"/>
    <property type="evidence" value="ECO:0007669"/>
    <property type="project" value="InterPro"/>
</dbReference>
<feature type="transmembrane region" description="Helical" evidence="1">
    <location>
        <begin position="34"/>
        <end position="52"/>
    </location>
</feature>
<proteinExistence type="predicted"/>
<name>A0AAU7S683_9HYPH</name>
<dbReference type="InterPro" id="IPR000462">
    <property type="entry name" value="CDP-OH_P_trans"/>
</dbReference>
<feature type="transmembrane region" description="Helical" evidence="1">
    <location>
        <begin position="73"/>
        <end position="90"/>
    </location>
</feature>
<dbReference type="GO" id="GO:0008654">
    <property type="term" value="P:phospholipid biosynthetic process"/>
    <property type="evidence" value="ECO:0007669"/>
    <property type="project" value="InterPro"/>
</dbReference>
<dbReference type="GO" id="GO:0016780">
    <property type="term" value="F:phosphotransferase activity, for other substituted phosphate groups"/>
    <property type="evidence" value="ECO:0007669"/>
    <property type="project" value="InterPro"/>
</dbReference>
<feature type="transmembrane region" description="Helical" evidence="1">
    <location>
        <begin position="154"/>
        <end position="172"/>
    </location>
</feature>
<gene>
    <name evidence="2" type="ORF">ABM479_33675</name>
</gene>
<feature type="transmembrane region" description="Helical" evidence="1">
    <location>
        <begin position="126"/>
        <end position="148"/>
    </location>
</feature>
<dbReference type="InterPro" id="IPR043130">
    <property type="entry name" value="CDP-OH_PTrfase_TM_dom"/>
</dbReference>
<feature type="transmembrane region" description="Helical" evidence="1">
    <location>
        <begin position="179"/>
        <end position="201"/>
    </location>
</feature>
<dbReference type="RefSeq" id="WP_349963108.1">
    <property type="nucleotide sequence ID" value="NZ_CP157963.1"/>
</dbReference>
<dbReference type="Pfam" id="PF01066">
    <property type="entry name" value="CDP-OH_P_transf"/>
    <property type="match status" value="1"/>
</dbReference>
<organism evidence="2">
    <name type="scientific">Rhizobium sp. ZPR3</name>
    <dbReference type="NCBI Taxonomy" id="3158967"/>
    <lineage>
        <taxon>Bacteria</taxon>
        <taxon>Pseudomonadati</taxon>
        <taxon>Pseudomonadota</taxon>
        <taxon>Alphaproteobacteria</taxon>
        <taxon>Hyphomicrobiales</taxon>
        <taxon>Rhizobiaceae</taxon>
        <taxon>Rhizobium/Agrobacterium group</taxon>
        <taxon>Rhizobium</taxon>
    </lineage>
</organism>
<keyword evidence="1" id="KW-1133">Transmembrane helix</keyword>
<evidence type="ECO:0000313" key="2">
    <source>
        <dbReference type="EMBL" id="XBT97843.1"/>
    </source>
</evidence>
<accession>A0AAU7S683</accession>
<keyword evidence="1" id="KW-0472">Membrane</keyword>
<keyword evidence="1" id="KW-0812">Transmembrane</keyword>
<dbReference type="Gene3D" id="1.20.120.1760">
    <property type="match status" value="1"/>
</dbReference>
<reference evidence="2" key="1">
    <citation type="submission" date="2024-06" db="EMBL/GenBank/DDBJ databases">
        <authorList>
            <person name="Li T."/>
            <person name="Gao R."/>
        </authorList>
    </citation>
    <scope>NUCLEOTIDE SEQUENCE</scope>
    <source>
        <strain evidence="2">ZPR3</strain>
        <plasmid evidence="2">unnamed3</plasmid>
    </source>
</reference>
<dbReference type="AlphaFoldDB" id="A0AAU7S683"/>
<feature type="transmembrane region" description="Helical" evidence="1">
    <location>
        <begin position="96"/>
        <end position="114"/>
    </location>
</feature>